<dbReference type="InterPro" id="IPR050585">
    <property type="entry name" value="Xaa-Pro_dipeptidyl-ppase/CocE"/>
</dbReference>
<dbReference type="AlphaFoldDB" id="A0A7J6X148"/>
<reference evidence="1 2" key="1">
    <citation type="submission" date="2020-06" db="EMBL/GenBank/DDBJ databases">
        <title>Transcriptomic and genomic resources for Thalictrum thalictroides and T. hernandezii: Facilitating candidate gene discovery in an emerging model plant lineage.</title>
        <authorList>
            <person name="Arias T."/>
            <person name="Riano-Pachon D.M."/>
            <person name="Di Stilio V.S."/>
        </authorList>
    </citation>
    <scope>NUCLEOTIDE SEQUENCE [LARGE SCALE GENOMIC DNA]</scope>
    <source>
        <strain evidence="2">cv. WT478/WT964</strain>
        <tissue evidence="1">Leaves</tissue>
    </source>
</reference>
<dbReference type="PANTHER" id="PTHR43056">
    <property type="entry name" value="PEPTIDASE S9 PROLYL OLIGOPEPTIDASE"/>
    <property type="match status" value="1"/>
</dbReference>
<organism evidence="1 2">
    <name type="scientific">Thalictrum thalictroides</name>
    <name type="common">Rue-anemone</name>
    <name type="synonym">Anemone thalictroides</name>
    <dbReference type="NCBI Taxonomy" id="46969"/>
    <lineage>
        <taxon>Eukaryota</taxon>
        <taxon>Viridiplantae</taxon>
        <taxon>Streptophyta</taxon>
        <taxon>Embryophyta</taxon>
        <taxon>Tracheophyta</taxon>
        <taxon>Spermatophyta</taxon>
        <taxon>Magnoliopsida</taxon>
        <taxon>Ranunculales</taxon>
        <taxon>Ranunculaceae</taxon>
        <taxon>Thalictroideae</taxon>
        <taxon>Thalictrum</taxon>
    </lineage>
</organism>
<evidence type="ECO:0000313" key="1">
    <source>
        <dbReference type="EMBL" id="KAF5203449.1"/>
    </source>
</evidence>
<dbReference type="EMBL" id="JABWDY010006766">
    <property type="protein sequence ID" value="KAF5203449.1"/>
    <property type="molecule type" value="Genomic_DNA"/>
</dbReference>
<dbReference type="GO" id="GO:0016787">
    <property type="term" value="F:hydrolase activity"/>
    <property type="evidence" value="ECO:0007669"/>
    <property type="project" value="UniProtKB-KW"/>
</dbReference>
<gene>
    <name evidence="1" type="ORF">FRX31_006965</name>
</gene>
<dbReference type="Proteomes" id="UP000554482">
    <property type="component" value="Unassembled WGS sequence"/>
</dbReference>
<dbReference type="OrthoDB" id="416344at2759"/>
<evidence type="ECO:0000313" key="2">
    <source>
        <dbReference type="Proteomes" id="UP000554482"/>
    </source>
</evidence>
<proteinExistence type="predicted"/>
<sequence>MMYDLLELHELMRHLYWLLADPLPLPITPDYGGPVVRYADGEFDSHLRSYVSIREDYRESSLNPTTSIVSIKLNDENIQEPKVLVSGNDFYAFPRMDSKGKRLAWVEWGHPNMHWDKAELWVGYVSDDGDVYKRICVAGGDPTIVESPTEPRWSPKDELFFITDRHSGFWNLYKWVIHLVH</sequence>
<keyword evidence="1" id="KW-0378">Hydrolase</keyword>
<keyword evidence="2" id="KW-1185">Reference proteome</keyword>
<dbReference type="SUPFAM" id="SSF82171">
    <property type="entry name" value="DPP6 N-terminal domain-like"/>
    <property type="match status" value="1"/>
</dbReference>
<accession>A0A7J6X148</accession>
<comment type="caution">
    <text evidence="1">The sequence shown here is derived from an EMBL/GenBank/DDBJ whole genome shotgun (WGS) entry which is preliminary data.</text>
</comment>
<dbReference type="PANTHER" id="PTHR43056:SF5">
    <property type="entry name" value="PEPTIDASE S9 PROLYL OLIGOPEPTIDASE CATALYTIC DOMAIN-CONTAINING PROTEIN"/>
    <property type="match status" value="1"/>
</dbReference>
<protein>
    <submittedName>
        <fullName evidence="1">Alpha/beta-Hydrolases superfamily protein</fullName>
    </submittedName>
</protein>
<name>A0A7J6X148_THATH</name>